<reference evidence="4 5" key="1">
    <citation type="journal article" date="2011" name="Proc. Natl. Acad. Sci. U.S.A.">
        <title>Niche of harmful alga Aureococcus anophagefferens revealed through ecogenomics.</title>
        <authorList>
            <person name="Gobler C.J."/>
            <person name="Berry D.L."/>
            <person name="Dyhrman S.T."/>
            <person name="Wilhelm S.W."/>
            <person name="Salamov A."/>
            <person name="Lobanov A.V."/>
            <person name="Zhang Y."/>
            <person name="Collier J.L."/>
            <person name="Wurch L.L."/>
            <person name="Kustka A.B."/>
            <person name="Dill B.D."/>
            <person name="Shah M."/>
            <person name="VerBerkmoes N.C."/>
            <person name="Kuo A."/>
            <person name="Terry A."/>
            <person name="Pangilinan J."/>
            <person name="Lindquist E.A."/>
            <person name="Lucas S."/>
            <person name="Paulsen I.T."/>
            <person name="Hattenrath-Lehmann T.K."/>
            <person name="Talmage S.C."/>
            <person name="Walker E.A."/>
            <person name="Koch F."/>
            <person name="Burson A.M."/>
            <person name="Marcoval M.A."/>
            <person name="Tang Y.Z."/>
            <person name="Lecleir G.R."/>
            <person name="Coyne K.J."/>
            <person name="Berg G.M."/>
            <person name="Bertrand E.M."/>
            <person name="Saito M.A."/>
            <person name="Gladyshev V.N."/>
            <person name="Grigoriev I.V."/>
        </authorList>
    </citation>
    <scope>NUCLEOTIDE SEQUENCE [LARGE SCALE GENOMIC DNA]</scope>
    <source>
        <strain evidence="5">CCMP 1984</strain>
    </source>
</reference>
<dbReference type="OrthoDB" id="427480at2759"/>
<comment type="similarity">
    <text evidence="1">Belongs to the protein kinase superfamily. ADCK protein kinase family.</text>
</comment>
<dbReference type="GeneID" id="20223217"/>
<evidence type="ECO:0000256" key="2">
    <source>
        <dbReference type="SAM" id="SignalP"/>
    </source>
</evidence>
<name>F0XWN5_AURAN</name>
<protein>
    <recommendedName>
        <fullName evidence="3">ABC1 atypical kinase-like domain-containing protein</fullName>
    </recommendedName>
</protein>
<evidence type="ECO:0000259" key="3">
    <source>
        <dbReference type="Pfam" id="PF03109"/>
    </source>
</evidence>
<dbReference type="InterPro" id="IPR011009">
    <property type="entry name" value="Kinase-like_dom_sf"/>
</dbReference>
<feature type="signal peptide" evidence="2">
    <location>
        <begin position="1"/>
        <end position="20"/>
    </location>
</feature>
<dbReference type="Proteomes" id="UP000002729">
    <property type="component" value="Unassembled WGS sequence"/>
</dbReference>
<dbReference type="InParanoid" id="F0XWN5"/>
<dbReference type="CDD" id="cd05121">
    <property type="entry name" value="ABC1_ADCK3-like"/>
    <property type="match status" value="1"/>
</dbReference>
<feature type="chain" id="PRO_5003264248" description="ABC1 atypical kinase-like domain-containing protein" evidence="2">
    <location>
        <begin position="21"/>
        <end position="661"/>
    </location>
</feature>
<dbReference type="InterPro" id="IPR050154">
    <property type="entry name" value="UbiB_kinase"/>
</dbReference>
<accession>F0XWN5</accession>
<dbReference type="PANTHER" id="PTHR10566:SF118">
    <property type="entry name" value="PROTEIN KINASE DOMAIN-CONTAINING PROTEIN"/>
    <property type="match status" value="1"/>
</dbReference>
<dbReference type="OMA" id="INECLPY"/>
<dbReference type="eggNOG" id="KOG1235">
    <property type="taxonomic scope" value="Eukaryota"/>
</dbReference>
<dbReference type="RefSeq" id="XP_009032553.1">
    <property type="nucleotide sequence ID" value="XM_009034305.1"/>
</dbReference>
<evidence type="ECO:0000256" key="1">
    <source>
        <dbReference type="ARBA" id="ARBA00009670"/>
    </source>
</evidence>
<evidence type="ECO:0000313" key="5">
    <source>
        <dbReference type="Proteomes" id="UP000002729"/>
    </source>
</evidence>
<dbReference type="AlphaFoldDB" id="F0XWN5"/>
<sequence>MRRLIVALLVAVAWSFGGPAKPYPTGAYDASSARAYFGRRPLRVAARSLEILWRSAGFGAALAGDALAGDGPAGPRADDRGRELTDLLVALGPAFIKIGQSASVRSDLLPPPYVKALTLLQEDVPAFASAEARAIIAAELGSAASKLRDVSPEPVAAASLGQVHRATWDGRPVAVKVQRPDVEDRVALDMYLVREFAAPLAASLGAPGDVVGIADAWGAGLVGELDYEAEGANAAAFGEKLAASSLDGRVFAPAVVADATSRRVLTTEWVDGERLDETGARDDVPRLASLAMNSYMWMMLDSGLLHCDPHPGNLLRAPDGRLCILDWGLVTQLDEDLRLTLIEHVAHLVARDYAKVPGDLVRLGFVPEGGEDAAADAGVVDLLTRAYSKRAEGGGFANFDVPGLIDELRGLSADAGAAIFQIPPYFAYIAKAFATLEGIGLGVDPDYSILNDTLPYISERMLSDPSPRAAGALSTFVFGAAKDDARARVLDADRVGSLLDGARRYASTDVAVGGGGAERAADAILDLLKDDTPASRLVVEQVALALGARTRRLWADARRRSGGAGGDRSVLGSLVDPLGLFRGSKLVTEDDRDAAALDAAAKLAALASELLGDAGGDPADQRALASALASRLWARREDLSVVTRRVAAESARQTADRLRIK</sequence>
<keyword evidence="2" id="KW-0732">Signal</keyword>
<evidence type="ECO:0000313" key="4">
    <source>
        <dbReference type="EMBL" id="EGB12934.1"/>
    </source>
</evidence>
<organism evidence="5">
    <name type="scientific">Aureococcus anophagefferens</name>
    <name type="common">Harmful bloom alga</name>
    <dbReference type="NCBI Taxonomy" id="44056"/>
    <lineage>
        <taxon>Eukaryota</taxon>
        <taxon>Sar</taxon>
        <taxon>Stramenopiles</taxon>
        <taxon>Ochrophyta</taxon>
        <taxon>Pelagophyceae</taxon>
        <taxon>Pelagomonadales</taxon>
        <taxon>Pelagomonadaceae</taxon>
        <taxon>Aureococcus</taxon>
    </lineage>
</organism>
<feature type="domain" description="ABC1 atypical kinase-like" evidence="3">
    <location>
        <begin position="120"/>
        <end position="356"/>
    </location>
</feature>
<dbReference type="EMBL" id="GL833120">
    <property type="protein sequence ID" value="EGB12934.1"/>
    <property type="molecule type" value="Genomic_DNA"/>
</dbReference>
<gene>
    <name evidence="4" type="ORF">AURANDRAFT_60887</name>
</gene>
<proteinExistence type="inferred from homology"/>
<keyword evidence="5" id="KW-1185">Reference proteome</keyword>
<dbReference type="PANTHER" id="PTHR10566">
    <property type="entry name" value="CHAPERONE-ACTIVITY OF BC1 COMPLEX CABC1 -RELATED"/>
    <property type="match status" value="1"/>
</dbReference>
<dbReference type="Pfam" id="PF03109">
    <property type="entry name" value="ABC1"/>
    <property type="match status" value="1"/>
</dbReference>
<dbReference type="KEGG" id="aaf:AURANDRAFT_60887"/>
<dbReference type="InterPro" id="IPR004147">
    <property type="entry name" value="ABC1_dom"/>
</dbReference>
<dbReference type="SUPFAM" id="SSF56112">
    <property type="entry name" value="Protein kinase-like (PK-like)"/>
    <property type="match status" value="1"/>
</dbReference>